<reference evidence="3 4" key="1">
    <citation type="submission" date="2021-02" db="EMBL/GenBank/DDBJ databases">
        <title>Actinophytocola xerophila sp. nov., isolated from soil of cotton cropping field.</title>
        <authorList>
            <person name="Huang R."/>
            <person name="Chen X."/>
            <person name="Ge X."/>
            <person name="Liu W."/>
        </authorList>
    </citation>
    <scope>NUCLEOTIDE SEQUENCE [LARGE SCALE GENOMIC DNA]</scope>
    <source>
        <strain evidence="3 4">S1-96</strain>
    </source>
</reference>
<accession>A0ABT2J2J6</accession>
<protein>
    <submittedName>
        <fullName evidence="3">VanZ family protein</fullName>
    </submittedName>
</protein>
<feature type="domain" description="VanZ-like" evidence="2">
    <location>
        <begin position="48"/>
        <end position="184"/>
    </location>
</feature>
<keyword evidence="1" id="KW-1133">Transmembrane helix</keyword>
<name>A0ABT2J2J6_9PSEU</name>
<feature type="transmembrane region" description="Helical" evidence="1">
    <location>
        <begin position="207"/>
        <end position="233"/>
    </location>
</feature>
<feature type="transmembrane region" description="Helical" evidence="1">
    <location>
        <begin position="313"/>
        <end position="333"/>
    </location>
</feature>
<organism evidence="3 4">
    <name type="scientific">Actinophytocola gossypii</name>
    <dbReference type="NCBI Taxonomy" id="2812003"/>
    <lineage>
        <taxon>Bacteria</taxon>
        <taxon>Bacillati</taxon>
        <taxon>Actinomycetota</taxon>
        <taxon>Actinomycetes</taxon>
        <taxon>Pseudonocardiales</taxon>
        <taxon>Pseudonocardiaceae</taxon>
    </lineage>
</organism>
<dbReference type="Pfam" id="PF04892">
    <property type="entry name" value="VanZ"/>
    <property type="match status" value="1"/>
</dbReference>
<evidence type="ECO:0000259" key="2">
    <source>
        <dbReference type="Pfam" id="PF04892"/>
    </source>
</evidence>
<keyword evidence="4" id="KW-1185">Reference proteome</keyword>
<evidence type="ECO:0000256" key="1">
    <source>
        <dbReference type="SAM" id="Phobius"/>
    </source>
</evidence>
<feature type="transmembrane region" description="Helical" evidence="1">
    <location>
        <begin position="253"/>
        <end position="277"/>
    </location>
</feature>
<dbReference type="EMBL" id="JAFFZE010000004">
    <property type="protein sequence ID" value="MCT2582082.1"/>
    <property type="molecule type" value="Genomic_DNA"/>
</dbReference>
<feature type="transmembrane region" description="Helical" evidence="1">
    <location>
        <begin position="132"/>
        <end position="155"/>
    </location>
</feature>
<gene>
    <name evidence="3" type="ORF">JT362_02955</name>
</gene>
<dbReference type="InterPro" id="IPR006976">
    <property type="entry name" value="VanZ-like"/>
</dbReference>
<feature type="transmembrane region" description="Helical" evidence="1">
    <location>
        <begin position="102"/>
        <end position="120"/>
    </location>
</feature>
<dbReference type="InterPro" id="IPR053150">
    <property type="entry name" value="Teicoplanin_resist-assoc"/>
</dbReference>
<evidence type="ECO:0000313" key="4">
    <source>
        <dbReference type="Proteomes" id="UP001156441"/>
    </source>
</evidence>
<feature type="transmembrane region" description="Helical" evidence="1">
    <location>
        <begin position="39"/>
        <end position="60"/>
    </location>
</feature>
<dbReference type="PANTHER" id="PTHR36834:SF1">
    <property type="entry name" value="INTEGRAL MEMBRANE PROTEIN"/>
    <property type="match status" value="1"/>
</dbReference>
<evidence type="ECO:0000313" key="3">
    <source>
        <dbReference type="EMBL" id="MCT2582082.1"/>
    </source>
</evidence>
<comment type="caution">
    <text evidence="3">The sequence shown here is derived from an EMBL/GenBank/DDBJ whole genome shotgun (WGS) entry which is preliminary data.</text>
</comment>
<feature type="transmembrane region" description="Helical" evidence="1">
    <location>
        <begin position="6"/>
        <end position="27"/>
    </location>
</feature>
<keyword evidence="1" id="KW-0472">Membrane</keyword>
<proteinExistence type="predicted"/>
<dbReference type="Proteomes" id="UP001156441">
    <property type="component" value="Unassembled WGS sequence"/>
</dbReference>
<feature type="transmembrane region" description="Helical" evidence="1">
    <location>
        <begin position="167"/>
        <end position="187"/>
    </location>
</feature>
<keyword evidence="1" id="KW-0812">Transmembrane</keyword>
<feature type="transmembrane region" description="Helical" evidence="1">
    <location>
        <begin position="289"/>
        <end position="307"/>
    </location>
</feature>
<dbReference type="RefSeq" id="WP_260189435.1">
    <property type="nucleotide sequence ID" value="NZ_JAFFZE010000004.1"/>
</dbReference>
<sequence>MESRVLPAVIAVIGGVLLAVLLLVPFIYRSYRRRGELGLGGAVVAFAFLVYAIALIAYTLLPLPSIDESWCAEHSRFGTPQLDPLRIVADIREHAGVLGNAAVQQGMFNIALFVPLGAFLRAHLRRRGVPTVVLAGLGVSLLIEFTQLTGNWFLFPCPYRLFDVDDLIANTLGTAIGVLAAPMIRRLQGDPRLPAGAPRPVTTGRRLLGMLVDLVSVFLLGALMSVAANLLTWYTTGGYLNDNRVAGTVLTTWLPAVLLLVLPSLAPAGATFGQRAVRLHRTGPDGGRAGVRVLPALLTGTFGYYVLAGLDGWVPAAGTLSLVLLVAGGVLAWRPRSHPGLSGVVSGLRVVDARAADSREPVRSA</sequence>
<dbReference type="PANTHER" id="PTHR36834">
    <property type="entry name" value="MEMBRANE PROTEIN-RELATED"/>
    <property type="match status" value="1"/>
</dbReference>